<evidence type="ECO:0000259" key="3">
    <source>
        <dbReference type="PROSITE" id="PS50238"/>
    </source>
</evidence>
<dbReference type="Gene3D" id="1.10.555.10">
    <property type="entry name" value="Rho GTPase activation protein"/>
    <property type="match status" value="1"/>
</dbReference>
<feature type="non-terminal residue" evidence="4">
    <location>
        <position position="1"/>
    </location>
</feature>
<name>A0A3S5CQX0_9PLAT</name>
<dbReference type="AlphaFoldDB" id="A0A3S5CQX0"/>
<dbReference type="GO" id="GO:0005737">
    <property type="term" value="C:cytoplasm"/>
    <property type="evidence" value="ECO:0007669"/>
    <property type="project" value="TreeGrafter"/>
</dbReference>
<dbReference type="GO" id="GO:0005096">
    <property type="term" value="F:GTPase activator activity"/>
    <property type="evidence" value="ECO:0007669"/>
    <property type="project" value="UniProtKB-KW"/>
</dbReference>
<dbReference type="SUPFAM" id="SSF48350">
    <property type="entry name" value="GTPase activation domain, GAP"/>
    <property type="match status" value="1"/>
</dbReference>
<evidence type="ECO:0000313" key="5">
    <source>
        <dbReference type="Proteomes" id="UP000784294"/>
    </source>
</evidence>
<keyword evidence="5" id="KW-1185">Reference proteome</keyword>
<evidence type="ECO:0000256" key="2">
    <source>
        <dbReference type="SAM" id="MobiDB-lite"/>
    </source>
</evidence>
<dbReference type="SMART" id="SM00324">
    <property type="entry name" value="RhoGAP"/>
    <property type="match status" value="1"/>
</dbReference>
<accession>A0A3S5CQX0</accession>
<dbReference type="EMBL" id="CAAALY010266752">
    <property type="protein sequence ID" value="VEL40855.1"/>
    <property type="molecule type" value="Genomic_DNA"/>
</dbReference>
<evidence type="ECO:0000256" key="1">
    <source>
        <dbReference type="ARBA" id="ARBA00022468"/>
    </source>
</evidence>
<reference evidence="4" key="1">
    <citation type="submission" date="2018-11" db="EMBL/GenBank/DDBJ databases">
        <authorList>
            <consortium name="Pathogen Informatics"/>
        </authorList>
    </citation>
    <scope>NUCLEOTIDE SEQUENCE</scope>
</reference>
<dbReference type="GO" id="GO:0007165">
    <property type="term" value="P:signal transduction"/>
    <property type="evidence" value="ECO:0007669"/>
    <property type="project" value="InterPro"/>
</dbReference>
<dbReference type="Proteomes" id="UP000784294">
    <property type="component" value="Unassembled WGS sequence"/>
</dbReference>
<protein>
    <recommendedName>
        <fullName evidence="3">Rho-GAP domain-containing protein</fullName>
    </recommendedName>
</protein>
<dbReference type="InterPro" id="IPR000198">
    <property type="entry name" value="RhoGAP_dom"/>
</dbReference>
<keyword evidence="1" id="KW-0343">GTPase activation</keyword>
<gene>
    <name evidence="4" type="ORF">PXEA_LOCUS34295</name>
</gene>
<dbReference type="PROSITE" id="PS50238">
    <property type="entry name" value="RHOGAP"/>
    <property type="match status" value="1"/>
</dbReference>
<comment type="caution">
    <text evidence="4">The sequence shown here is derived from an EMBL/GenBank/DDBJ whole genome shotgun (WGS) entry which is preliminary data.</text>
</comment>
<feature type="compositionally biased region" description="Polar residues" evidence="2">
    <location>
        <begin position="10"/>
        <end position="19"/>
    </location>
</feature>
<feature type="region of interest" description="Disordered" evidence="2">
    <location>
        <begin position="1"/>
        <end position="24"/>
    </location>
</feature>
<sequence>MSNDIAPARQTASPFNASDNLPDADRSSDLKADLCRYARWLAKSEPLSSRHERFCERYPRRFLALCKFHLSILVDLPIDFLEAREHYLSPPHDPLHASMGASANPNELSRRLGTYGHLRRPLARLHPRHDTMQTSGHESLSPGRYFTPSTLRWPSGPWTRFLTPGSSNTGTVCTFSDLYNSRGSRPSYPLIINTTRSVDPYYAGPDDLHLSHLNLAGSQSYRPANPLGRLCQPPDSRHGLAPRDLMPRFGVLFYWPAVMSAFRRDALPLVCPYSHSNGSPCPGTSLPHHLACILAHRLGITPTLVTLLFTLFRPVSVAATPRRFGLGQIRSLLQQPIPDHVVNNLLQLMDHLDRPEYLRCEGIFRKTGNVLRQRELRRRLLSSEPLDLSKLDPLASEYPPARRNGRAHVGAQASSSTQHLNVHDLAAGLKSVLYDLSEPLLTHELLPVFVQVASKPIEERIAKAKQLKALRILHLLLPQPHLCLWTRLLCLLRHTLAFTDNRMTPDSLGTLFGPLLLAPGRVSPFVQTVCEAFIVITAPLIASLLHVALGLPAKCMQSQIGVAHFRPPLRCHSSQLSTSHASSINRKLVPTGHRGSQALVSIFAHPPNPLGRYQTWPGLAVHFCLSLSLALSLALS</sequence>
<feature type="domain" description="Rho-GAP" evidence="3">
    <location>
        <begin position="327"/>
        <end position="548"/>
    </location>
</feature>
<dbReference type="InterPro" id="IPR008936">
    <property type="entry name" value="Rho_GTPase_activation_prot"/>
</dbReference>
<dbReference type="OrthoDB" id="10061772at2759"/>
<proteinExistence type="predicted"/>
<organism evidence="4 5">
    <name type="scientific">Protopolystoma xenopodis</name>
    <dbReference type="NCBI Taxonomy" id="117903"/>
    <lineage>
        <taxon>Eukaryota</taxon>
        <taxon>Metazoa</taxon>
        <taxon>Spiralia</taxon>
        <taxon>Lophotrochozoa</taxon>
        <taxon>Platyhelminthes</taxon>
        <taxon>Monogenea</taxon>
        <taxon>Polyopisthocotylea</taxon>
        <taxon>Polystomatidea</taxon>
        <taxon>Polystomatidae</taxon>
        <taxon>Protopolystoma</taxon>
    </lineage>
</organism>
<dbReference type="PANTHER" id="PTHR14963">
    <property type="entry name" value="RHO GTPASE ACTIVATING PROTEIN 18,19-RELATED"/>
    <property type="match status" value="1"/>
</dbReference>
<dbReference type="GO" id="GO:0051056">
    <property type="term" value="P:regulation of small GTPase mediated signal transduction"/>
    <property type="evidence" value="ECO:0007669"/>
    <property type="project" value="TreeGrafter"/>
</dbReference>
<dbReference type="PANTHER" id="PTHR14963:SF7">
    <property type="entry name" value="RHO GTPASE-ACTIVATING PROTEIN 19"/>
    <property type="match status" value="1"/>
</dbReference>
<dbReference type="Pfam" id="PF00620">
    <property type="entry name" value="RhoGAP"/>
    <property type="match status" value="1"/>
</dbReference>
<evidence type="ECO:0000313" key="4">
    <source>
        <dbReference type="EMBL" id="VEL40855.1"/>
    </source>
</evidence>